<dbReference type="Proteomes" id="UP000030747">
    <property type="component" value="Unassembled WGS sequence"/>
</dbReference>
<feature type="domain" description="Nrap protein" evidence="4">
    <location>
        <begin position="803"/>
        <end position="929"/>
    </location>
</feature>
<feature type="domain" description="Nrap protein" evidence="2">
    <location>
        <begin position="142"/>
        <end position="340"/>
    </location>
</feature>
<dbReference type="GO" id="GO:0006364">
    <property type="term" value="P:rRNA processing"/>
    <property type="evidence" value="ECO:0007669"/>
    <property type="project" value="TreeGrafter"/>
</dbReference>
<organism evidence="6 7">
    <name type="scientific">Eimeria tenella</name>
    <name type="common">Coccidian parasite</name>
    <dbReference type="NCBI Taxonomy" id="5802"/>
    <lineage>
        <taxon>Eukaryota</taxon>
        <taxon>Sar</taxon>
        <taxon>Alveolata</taxon>
        <taxon>Apicomplexa</taxon>
        <taxon>Conoidasida</taxon>
        <taxon>Coccidia</taxon>
        <taxon>Eucoccidiorida</taxon>
        <taxon>Eimeriorina</taxon>
        <taxon>Eimeriidae</taxon>
        <taxon>Eimeria</taxon>
    </lineage>
</organism>
<feature type="region of interest" description="Disordered" evidence="1">
    <location>
        <begin position="1"/>
        <end position="21"/>
    </location>
</feature>
<feature type="compositionally biased region" description="Basic and acidic residues" evidence="1">
    <location>
        <begin position="1"/>
        <end position="12"/>
    </location>
</feature>
<dbReference type="PANTHER" id="PTHR17972">
    <property type="entry name" value="NUCLEOLAR RNA-ASSOCIATED PROTEIN"/>
    <property type="match status" value="1"/>
</dbReference>
<dbReference type="InterPro" id="IPR035082">
    <property type="entry name" value="Nrap_D1"/>
</dbReference>
<dbReference type="GO" id="GO:0032040">
    <property type="term" value="C:small-subunit processome"/>
    <property type="evidence" value="ECO:0007669"/>
    <property type="project" value="TreeGrafter"/>
</dbReference>
<dbReference type="InterPro" id="IPR035369">
    <property type="entry name" value="Nrap_D4"/>
</dbReference>
<dbReference type="OMA" id="WEPQIAG"/>
<dbReference type="Pfam" id="PF03813">
    <property type="entry name" value="Nrap"/>
    <property type="match status" value="1"/>
</dbReference>
<dbReference type="InterPro" id="IPR035370">
    <property type="entry name" value="Nrap_D5"/>
</dbReference>
<dbReference type="RefSeq" id="XP_013229800.1">
    <property type="nucleotide sequence ID" value="XM_013374346.1"/>
</dbReference>
<protein>
    <recommendedName>
        <fullName evidence="8">Nucleolar protein 6</fullName>
    </recommendedName>
</protein>
<dbReference type="VEuPathDB" id="ToxoDB:ETH_00029590"/>
<dbReference type="GO" id="GO:0034456">
    <property type="term" value="C:UTP-C complex"/>
    <property type="evidence" value="ECO:0007669"/>
    <property type="project" value="TreeGrafter"/>
</dbReference>
<accession>U6KU65</accession>
<evidence type="ECO:0000259" key="4">
    <source>
        <dbReference type="Pfam" id="PF17405"/>
    </source>
</evidence>
<dbReference type="EMBL" id="HG674134">
    <property type="protein sequence ID" value="CDJ39045.1"/>
    <property type="molecule type" value="Genomic_DNA"/>
</dbReference>
<gene>
    <name evidence="6" type="ORF">ETH_00029590</name>
</gene>
<evidence type="ECO:0000259" key="2">
    <source>
        <dbReference type="Pfam" id="PF03813"/>
    </source>
</evidence>
<feature type="domain" description="Nrap protein" evidence="3">
    <location>
        <begin position="616"/>
        <end position="725"/>
    </location>
</feature>
<evidence type="ECO:0000259" key="5">
    <source>
        <dbReference type="Pfam" id="PF17406"/>
    </source>
</evidence>
<dbReference type="InterPro" id="IPR005554">
    <property type="entry name" value="NOL6/Upt22"/>
</dbReference>
<evidence type="ECO:0000256" key="1">
    <source>
        <dbReference type="SAM" id="MobiDB-lite"/>
    </source>
</evidence>
<sequence>MKGLAGKKEEGSPKQSLATGPEGLRAPASLLELQLQALEHGVRVAVPAAGLSLSSSVLRDFVAFLESFLLNDYQPVQIHLTEPSKKEGNFIFSQTAQALFSRVPGNAKATPPIWTAPKPSQVQLVGSCGAELGPPAFARNLDLAFELPADALDKRDYLNYRYLAKRAGLVDAVHSQLLATLASPELPQKWKWASVCRDRLKVEASVLPWRFDNAKTFISLRFLPVAAEAAKLPAAADAAASGDEETKDRDRAIRQLQKWEVRLFPAYCSSVFREKFLRPDANAVRRRTTATRGVPNSNTAEAHLTEAQVKTLPPTPYYNGLVLEDSRLFRHARILRKCAKDFPAFASSVLLFKAWAKRRALLASGAFNSSLPSGACCGFTLSLILAHACLASADVARVATPLQLFKLALSFIGRADFHGHFYCIGEEAGHPKTALPGAAAAVLAAAVAARNDAADAANPASAAAAADQQQLVQIPQWGRSELCVGLVENAFLFDSEEKTFNILWRAQLHIQELQQEAQISLTTLETLEDPFLPLFGEQQEQLLLKSDLWVQIPSLPPRGNAYDLEASFPVANYEPPQPDQRHISQGPPHEDACIDDPIHIDPPKWEACPAFLGAGTVARLLVRGLGNRLQTFRIRFSLAGSPTGASREGNVADACPVGLLVSITLNGKAYSRLLDRGPPLVDSTESASGTPNAIAADSFRKFWGPRCDVRRFQDGRMLHCVLWEKFVALEGPAALERGAERAVGTQSPPEQITRAVLERHAAGICEYSATLTKTEPSATPKRQRHRRAFSILCSPLGSNGPLSERQKALIRAFAELKNVLCALSSTPLTIKQVWHSDAALRHTEVSTSNIWETESADAATVHSVVVQFEDSGKWPVEREAVCKLKAAFLVAMNEELLRDYSVSSNVMESYLDVHFQSFIFRVQIFHPNEVMEEANIFTDFSLKPIISHLGKAVVGSGGNGKETLTFLGALPDDQTTAKQVCDVLLQEDVALLSAINPYHKDQVLHLRSLWWAPQASALLHSLALKHTAFAGAVRLAVLWLSKQLVVGAVHFVEHVMAFLFVDYLRAGYGDEPQTPHVAFLRFLQFVSSFDWEHNALLVSFDPAAPLTEEQRQKMQISFEHFRHTPSVHSVIDPHGFILPRPNPPSFRRLIGCARDCFKKIHVSCITSAQLTVAWAGLFTTDWCQFDIILRLKDPLATSEARPDVTAPQKKRRFANLAFNRDPEDHRREPITCGLLQRGGSEDLSVYFPRGKFNLSPTAPETAAVLDDLLLRAVGSKVCIRRYILLRFLRRLFQAFPNAFVLGLDFVQAQQLGGGLPDAIALKIPPVTLLCRAVQPLEVLPRLLVCPSWEAQKVPRIPNNPKKEDGDTLQNERAFMAVLSPAMLLGGINAIAVGLVESVLLT</sequence>
<reference evidence="6" key="1">
    <citation type="submission" date="2013-10" db="EMBL/GenBank/DDBJ databases">
        <title>Genomic analysis of the causative agents of coccidiosis in chickens.</title>
        <authorList>
            <person name="Reid A.J."/>
            <person name="Blake D."/>
            <person name="Billington K."/>
            <person name="Browne H."/>
            <person name="Dunn M."/>
            <person name="Hung S."/>
            <person name="Kawahara F."/>
            <person name="Miranda-Saavedra D."/>
            <person name="Mourier T."/>
            <person name="Nagra H."/>
            <person name="Otto T.D."/>
            <person name="Rawlings N."/>
            <person name="Sanchez A."/>
            <person name="Sanders M."/>
            <person name="Subramaniam C."/>
            <person name="Tay Y."/>
            <person name="Dear P."/>
            <person name="Doerig C."/>
            <person name="Gruber A."/>
            <person name="Parkinson J."/>
            <person name="Shirley M."/>
            <person name="Wan K.L."/>
            <person name="Berriman M."/>
            <person name="Tomley F."/>
            <person name="Pain A."/>
        </authorList>
    </citation>
    <scope>NUCLEOTIDE SEQUENCE [LARGE SCALE GENOMIC DNA]</scope>
    <source>
        <strain evidence="6">Houghton</strain>
    </source>
</reference>
<dbReference type="Pfam" id="PF17406">
    <property type="entry name" value="Nrap_D5"/>
    <property type="match status" value="1"/>
</dbReference>
<evidence type="ECO:0008006" key="8">
    <source>
        <dbReference type="Google" id="ProtNLM"/>
    </source>
</evidence>
<evidence type="ECO:0000259" key="3">
    <source>
        <dbReference type="Pfam" id="PF17404"/>
    </source>
</evidence>
<feature type="domain" description="Nrap protein" evidence="5">
    <location>
        <begin position="1026"/>
        <end position="1137"/>
    </location>
</feature>
<dbReference type="OrthoDB" id="10251401at2759"/>
<reference evidence="6" key="2">
    <citation type="submission" date="2013-10" db="EMBL/GenBank/DDBJ databases">
        <authorList>
            <person name="Aslett M."/>
        </authorList>
    </citation>
    <scope>NUCLEOTIDE SEQUENCE [LARGE SCALE GENOMIC DNA]</scope>
    <source>
        <strain evidence="6">Houghton</strain>
    </source>
</reference>
<proteinExistence type="predicted"/>
<dbReference type="Pfam" id="PF17405">
    <property type="entry name" value="Nrap_D4"/>
    <property type="match status" value="1"/>
</dbReference>
<keyword evidence="7" id="KW-1185">Reference proteome</keyword>
<name>U6KU65_EIMTE</name>
<dbReference type="GO" id="GO:0006409">
    <property type="term" value="P:tRNA export from nucleus"/>
    <property type="evidence" value="ECO:0007669"/>
    <property type="project" value="TreeGrafter"/>
</dbReference>
<dbReference type="PANTHER" id="PTHR17972:SF0">
    <property type="entry name" value="NUCLEOLAR PROTEIN 6"/>
    <property type="match status" value="1"/>
</dbReference>
<dbReference type="Gene3D" id="1.10.1410.10">
    <property type="match status" value="1"/>
</dbReference>
<dbReference type="VEuPathDB" id="ToxoDB:ETH2_1335300"/>
<evidence type="ECO:0000313" key="7">
    <source>
        <dbReference type="Proteomes" id="UP000030747"/>
    </source>
</evidence>
<dbReference type="InterPro" id="IPR035368">
    <property type="entry name" value="Nrap_D3"/>
</dbReference>
<dbReference type="Pfam" id="PF17404">
    <property type="entry name" value="Nrap_D3"/>
    <property type="match status" value="1"/>
</dbReference>
<dbReference type="GO" id="GO:0032545">
    <property type="term" value="C:CURI complex"/>
    <property type="evidence" value="ECO:0007669"/>
    <property type="project" value="TreeGrafter"/>
</dbReference>
<dbReference type="GeneID" id="25254997"/>
<evidence type="ECO:0000313" key="6">
    <source>
        <dbReference type="EMBL" id="CDJ39045.1"/>
    </source>
</evidence>